<organism evidence="16 17">
    <name type="scientific">Nonomuraea angiospora</name>
    <dbReference type="NCBI Taxonomy" id="46172"/>
    <lineage>
        <taxon>Bacteria</taxon>
        <taxon>Bacillati</taxon>
        <taxon>Actinomycetota</taxon>
        <taxon>Actinomycetes</taxon>
        <taxon>Streptosporangiales</taxon>
        <taxon>Streptosporangiaceae</taxon>
        <taxon>Nonomuraea</taxon>
    </lineage>
</organism>
<dbReference type="Gene3D" id="1.10.287.130">
    <property type="match status" value="1"/>
</dbReference>
<dbReference type="Pfam" id="PF00672">
    <property type="entry name" value="HAMP"/>
    <property type="match status" value="1"/>
</dbReference>
<evidence type="ECO:0000256" key="13">
    <source>
        <dbReference type="SAM" id="Phobius"/>
    </source>
</evidence>
<reference evidence="16 17" key="1">
    <citation type="submission" date="2020-10" db="EMBL/GenBank/DDBJ databases">
        <title>Sequencing the genomes of 1000 actinobacteria strains.</title>
        <authorList>
            <person name="Klenk H.-P."/>
        </authorList>
    </citation>
    <scope>NUCLEOTIDE SEQUENCE [LARGE SCALE GENOMIC DNA]</scope>
    <source>
        <strain evidence="16 17">DSM 43173</strain>
    </source>
</reference>
<dbReference type="InterPro" id="IPR003660">
    <property type="entry name" value="HAMP_dom"/>
</dbReference>
<dbReference type="PROSITE" id="PS50885">
    <property type="entry name" value="HAMP"/>
    <property type="match status" value="1"/>
</dbReference>
<dbReference type="SUPFAM" id="SSF47384">
    <property type="entry name" value="Homodimeric domain of signal transducing histidine kinase"/>
    <property type="match status" value="1"/>
</dbReference>
<keyword evidence="17" id="KW-1185">Reference proteome</keyword>
<keyword evidence="10" id="KW-0902">Two-component regulatory system</keyword>
<dbReference type="Pfam" id="PF02518">
    <property type="entry name" value="HATPase_c"/>
    <property type="match status" value="1"/>
</dbReference>
<dbReference type="InterPro" id="IPR005467">
    <property type="entry name" value="His_kinase_dom"/>
</dbReference>
<evidence type="ECO:0000259" key="15">
    <source>
        <dbReference type="PROSITE" id="PS50885"/>
    </source>
</evidence>
<dbReference type="SUPFAM" id="SSF103190">
    <property type="entry name" value="Sensory domain-like"/>
    <property type="match status" value="1"/>
</dbReference>
<evidence type="ECO:0000256" key="8">
    <source>
        <dbReference type="ARBA" id="ARBA00022777"/>
    </source>
</evidence>
<dbReference type="PROSITE" id="PS50109">
    <property type="entry name" value="HIS_KIN"/>
    <property type="match status" value="1"/>
</dbReference>
<keyword evidence="7 13" id="KW-0812">Transmembrane</keyword>
<evidence type="ECO:0000313" key="16">
    <source>
        <dbReference type="EMBL" id="MBE1592795.1"/>
    </source>
</evidence>
<dbReference type="CDD" id="cd00075">
    <property type="entry name" value="HATPase"/>
    <property type="match status" value="1"/>
</dbReference>
<dbReference type="InterPro" id="IPR003661">
    <property type="entry name" value="HisK_dim/P_dom"/>
</dbReference>
<keyword evidence="9 13" id="KW-1133">Transmembrane helix</keyword>
<evidence type="ECO:0000256" key="11">
    <source>
        <dbReference type="ARBA" id="ARBA00023136"/>
    </source>
</evidence>
<keyword evidence="8 16" id="KW-0418">Kinase</keyword>
<dbReference type="Proteomes" id="UP000633509">
    <property type="component" value="Unassembled WGS sequence"/>
</dbReference>
<comment type="caution">
    <text evidence="16">The sequence shown here is derived from an EMBL/GenBank/DDBJ whole genome shotgun (WGS) entry which is preliminary data.</text>
</comment>
<evidence type="ECO:0000256" key="1">
    <source>
        <dbReference type="ARBA" id="ARBA00000085"/>
    </source>
</evidence>
<dbReference type="InterPro" id="IPR029151">
    <property type="entry name" value="Sensor-like_sf"/>
</dbReference>
<dbReference type="InterPro" id="IPR003594">
    <property type="entry name" value="HATPase_dom"/>
</dbReference>
<evidence type="ECO:0000259" key="14">
    <source>
        <dbReference type="PROSITE" id="PS50109"/>
    </source>
</evidence>
<dbReference type="PRINTS" id="PR00344">
    <property type="entry name" value="BCTRLSENSOR"/>
</dbReference>
<dbReference type="SMART" id="SM00387">
    <property type="entry name" value="HATPase_c"/>
    <property type="match status" value="1"/>
</dbReference>
<keyword evidence="5" id="KW-0597">Phosphoprotein</keyword>
<dbReference type="PANTHER" id="PTHR45436">
    <property type="entry name" value="SENSOR HISTIDINE KINASE YKOH"/>
    <property type="match status" value="1"/>
</dbReference>
<evidence type="ECO:0000256" key="7">
    <source>
        <dbReference type="ARBA" id="ARBA00022692"/>
    </source>
</evidence>
<dbReference type="CDD" id="cd00082">
    <property type="entry name" value="HisKA"/>
    <property type="match status" value="1"/>
</dbReference>
<proteinExistence type="predicted"/>
<comment type="catalytic activity">
    <reaction evidence="1">
        <text>ATP + protein L-histidine = ADP + protein N-phospho-L-histidine.</text>
        <dbReference type="EC" id="2.7.13.3"/>
    </reaction>
</comment>
<evidence type="ECO:0000256" key="9">
    <source>
        <dbReference type="ARBA" id="ARBA00022989"/>
    </source>
</evidence>
<evidence type="ECO:0000256" key="10">
    <source>
        <dbReference type="ARBA" id="ARBA00023012"/>
    </source>
</evidence>
<evidence type="ECO:0000256" key="6">
    <source>
        <dbReference type="ARBA" id="ARBA00022679"/>
    </source>
</evidence>
<keyword evidence="6" id="KW-0808">Transferase</keyword>
<evidence type="ECO:0000256" key="2">
    <source>
        <dbReference type="ARBA" id="ARBA00004651"/>
    </source>
</evidence>
<protein>
    <recommendedName>
        <fullName evidence="3">histidine kinase</fullName>
        <ecNumber evidence="3">2.7.13.3</ecNumber>
    </recommendedName>
</protein>
<dbReference type="SMART" id="SM00304">
    <property type="entry name" value="HAMP"/>
    <property type="match status" value="1"/>
</dbReference>
<dbReference type="PANTHER" id="PTHR45436:SF5">
    <property type="entry name" value="SENSOR HISTIDINE KINASE TRCS"/>
    <property type="match status" value="1"/>
</dbReference>
<dbReference type="RefSeq" id="WP_192792259.1">
    <property type="nucleotide sequence ID" value="NZ_JADBEK010000001.1"/>
</dbReference>
<dbReference type="InterPro" id="IPR004358">
    <property type="entry name" value="Sig_transdc_His_kin-like_C"/>
</dbReference>
<evidence type="ECO:0000256" key="3">
    <source>
        <dbReference type="ARBA" id="ARBA00012438"/>
    </source>
</evidence>
<feature type="domain" description="Histidine kinase" evidence="14">
    <location>
        <begin position="248"/>
        <end position="463"/>
    </location>
</feature>
<keyword evidence="4" id="KW-1003">Cell membrane</keyword>
<dbReference type="InterPro" id="IPR050428">
    <property type="entry name" value="TCS_sensor_his_kinase"/>
</dbReference>
<evidence type="ECO:0000256" key="4">
    <source>
        <dbReference type="ARBA" id="ARBA00022475"/>
    </source>
</evidence>
<dbReference type="GO" id="GO:0016301">
    <property type="term" value="F:kinase activity"/>
    <property type="evidence" value="ECO:0007669"/>
    <property type="project" value="UniProtKB-KW"/>
</dbReference>
<name>A0ABR9MJR8_9ACTN</name>
<feature type="domain" description="HAMP" evidence="15">
    <location>
        <begin position="187"/>
        <end position="240"/>
    </location>
</feature>
<keyword evidence="11 13" id="KW-0472">Membrane</keyword>
<evidence type="ECO:0000313" key="17">
    <source>
        <dbReference type="Proteomes" id="UP000633509"/>
    </source>
</evidence>
<gene>
    <name evidence="16" type="ORF">H4W80_011053</name>
</gene>
<evidence type="ECO:0000256" key="5">
    <source>
        <dbReference type="ARBA" id="ARBA00022553"/>
    </source>
</evidence>
<comment type="subcellular location">
    <subcellularLocation>
        <location evidence="2">Cell membrane</location>
        <topology evidence="2">Multi-pass membrane protein</topology>
    </subcellularLocation>
</comment>
<dbReference type="EC" id="2.7.13.3" evidence="3"/>
<dbReference type="InterPro" id="IPR036097">
    <property type="entry name" value="HisK_dim/P_sf"/>
</dbReference>
<dbReference type="Gene3D" id="6.10.340.10">
    <property type="match status" value="1"/>
</dbReference>
<dbReference type="Gene3D" id="3.30.565.10">
    <property type="entry name" value="Histidine kinase-like ATPase, C-terminal domain"/>
    <property type="match status" value="1"/>
</dbReference>
<dbReference type="InterPro" id="IPR036890">
    <property type="entry name" value="HATPase_C_sf"/>
</dbReference>
<feature type="transmembrane region" description="Helical" evidence="13">
    <location>
        <begin position="163"/>
        <end position="186"/>
    </location>
</feature>
<dbReference type="EMBL" id="JADBEK010000001">
    <property type="protein sequence ID" value="MBE1592795.1"/>
    <property type="molecule type" value="Genomic_DNA"/>
</dbReference>
<dbReference type="SUPFAM" id="SSF55874">
    <property type="entry name" value="ATPase domain of HSP90 chaperone/DNA topoisomerase II/histidine kinase"/>
    <property type="match status" value="1"/>
</dbReference>
<feature type="compositionally biased region" description="Basic residues" evidence="12">
    <location>
        <begin position="477"/>
        <end position="487"/>
    </location>
</feature>
<evidence type="ECO:0000256" key="12">
    <source>
        <dbReference type="SAM" id="MobiDB-lite"/>
    </source>
</evidence>
<dbReference type="Pfam" id="PF00512">
    <property type="entry name" value="HisKA"/>
    <property type="match status" value="1"/>
</dbReference>
<feature type="region of interest" description="Disordered" evidence="12">
    <location>
        <begin position="464"/>
        <end position="487"/>
    </location>
</feature>
<dbReference type="SMART" id="SM00388">
    <property type="entry name" value="HisKA"/>
    <property type="match status" value="1"/>
</dbReference>
<accession>A0ABR9MJR8</accession>
<sequence>MTRRLLLSYLGLVLLALAALEIPLGLVYAGGERDRFAASAERDAAMLAELAEEEIEEDNLAALPDLARQYAGRTGGRVVVVDRRGLVLADSAAGSGAREAGADLSGEPDIAAALDNRPTIGTRAGPAGEVLSATMPGASGTTVRGALRLTYPMSAVTDRVRTIWLALALGGACVLAAAALIALALARWVTRPVRALEAATAALADGHEPDSALSRRGPPELRRLAVTFSRTATRLRHLLHAQRAFASEASHQLKTPLTALRLRLENFEPYLHPRAHPSLDEAVGEVDRLARMVNGLLALARLEHAATAPESVDADAVLADRAAAWTALAAEHHVHITLTGPPAGKVQAIPGALEQIVDNLVSNALRVAPPASTITLHREPATASDGTPYVQLHVIDQGPGMTAADRARAFDRFWRAPGTTHHDGTGLGLPIVQQLTHAGGGQITLNPAPGGGLDATVFLRPATSAQTATPYPAAQHRLSRRSRASSR</sequence>